<name>A0ABR3CTN0_9PEZI</name>
<feature type="coiled-coil region" evidence="1">
    <location>
        <begin position="54"/>
        <end position="81"/>
    </location>
</feature>
<evidence type="ECO:0000256" key="1">
    <source>
        <dbReference type="SAM" id="Coils"/>
    </source>
</evidence>
<protein>
    <submittedName>
        <fullName evidence="2">Uncharacterized protein</fullName>
    </submittedName>
</protein>
<comment type="caution">
    <text evidence="2">The sequence shown here is derived from an EMBL/GenBank/DDBJ whole genome shotgun (WGS) entry which is preliminary data.</text>
</comment>
<reference evidence="2 3" key="1">
    <citation type="submission" date="2024-02" db="EMBL/GenBank/DDBJ databases">
        <title>De novo assembly and annotation of 12 fungi associated with fruit tree decline syndrome in Ontario, Canada.</title>
        <authorList>
            <person name="Sulman M."/>
            <person name="Ellouze W."/>
            <person name="Ilyukhin E."/>
        </authorList>
    </citation>
    <scope>NUCLEOTIDE SEQUENCE [LARGE SCALE GENOMIC DNA]</scope>
    <source>
        <strain evidence="2 3">FDS-637</strain>
    </source>
</reference>
<proteinExistence type="predicted"/>
<dbReference type="RefSeq" id="XP_066636996.1">
    <property type="nucleotide sequence ID" value="XM_066771717.1"/>
</dbReference>
<sequence>MDDRLQALQAEVMHRLSVMLPLRQLSESNTRQDQAIAQLYQAITQLEQAIASRSNDLEGRVAALEDRLIQMLENRATIKRDPIPNERDRLKPLDDAVGVRLNELITAAGITNNLGDLAPPPPPPRPQGILDIPLTLHSTLRDWLVPDDNDAPADRCQTWELPAPMRTSLRPSLRSRLRADRDRCLSRRRNDNDDNAFFVPHALLDAAETRLWIVDDPREAHWFVVVRRGERAWVSVKQPMVVVDEGGETALRFDGVGEWGVVVRLDFDGGVNGCLEEYAWEKWKGEIVGAWARWMP</sequence>
<accession>A0ABR3CTN0</accession>
<keyword evidence="1" id="KW-0175">Coiled coil</keyword>
<keyword evidence="3" id="KW-1185">Reference proteome</keyword>
<evidence type="ECO:0000313" key="3">
    <source>
        <dbReference type="Proteomes" id="UP001430584"/>
    </source>
</evidence>
<dbReference type="EMBL" id="JAJVCZ030000001">
    <property type="protein sequence ID" value="KAL0264256.1"/>
    <property type="molecule type" value="Genomic_DNA"/>
</dbReference>
<dbReference type="Proteomes" id="UP001430584">
    <property type="component" value="Unassembled WGS sequence"/>
</dbReference>
<gene>
    <name evidence="2" type="ORF">SLS55_000203</name>
</gene>
<organism evidence="2 3">
    <name type="scientific">Diplodia seriata</name>
    <dbReference type="NCBI Taxonomy" id="420778"/>
    <lineage>
        <taxon>Eukaryota</taxon>
        <taxon>Fungi</taxon>
        <taxon>Dikarya</taxon>
        <taxon>Ascomycota</taxon>
        <taxon>Pezizomycotina</taxon>
        <taxon>Dothideomycetes</taxon>
        <taxon>Dothideomycetes incertae sedis</taxon>
        <taxon>Botryosphaeriales</taxon>
        <taxon>Botryosphaeriaceae</taxon>
        <taxon>Diplodia</taxon>
    </lineage>
</organism>
<dbReference type="GeneID" id="92004288"/>
<evidence type="ECO:0000313" key="2">
    <source>
        <dbReference type="EMBL" id="KAL0264256.1"/>
    </source>
</evidence>